<sequence>MKVRTLCAVAITSALLVGCGHTGNDSANRQAAIASQELPSSIADKPAQLQLPHWQNRVNPHFDVRNKNGQVIFYSDDKLWNGHIMNLYYVPRDNVVVDNGEYSLRSTAPLQRIATTHMEKDQTWSVAWNIKGHELPKVFYVLARTDVNQTTIEKVTWHQHALRISGGDSPVQ</sequence>
<dbReference type="RefSeq" id="WP_031218177.1">
    <property type="nucleotide sequence ID" value="NZ_AURB01000101.1"/>
</dbReference>
<protein>
    <recommendedName>
        <fullName evidence="3">Lipoprotein</fullName>
    </recommendedName>
</protein>
<gene>
    <name evidence="1" type="ORF">K1I37_12150</name>
</gene>
<evidence type="ECO:0000313" key="2">
    <source>
        <dbReference type="Proteomes" id="UP000829401"/>
    </source>
</evidence>
<dbReference type="KEGG" id="aaco:K1I37_12150"/>
<reference evidence="2" key="1">
    <citation type="journal article" date="2022" name="G3 (Bethesda)">
        <title>Unveiling the complete genome sequence of Alicyclobacillus acidoterrestris DSM 3922T, a taint-producing strain.</title>
        <authorList>
            <person name="Leonardo I.C."/>
            <person name="Barreto Crespo M.T."/>
            <person name="Gaspar F.B."/>
        </authorList>
    </citation>
    <scope>NUCLEOTIDE SEQUENCE [LARGE SCALE GENOMIC DNA]</scope>
    <source>
        <strain evidence="2">DSM 3922</strain>
    </source>
</reference>
<dbReference type="PROSITE" id="PS51257">
    <property type="entry name" value="PROKAR_LIPOPROTEIN"/>
    <property type="match status" value="1"/>
</dbReference>
<dbReference type="EMBL" id="CP080467">
    <property type="protein sequence ID" value="UNO47462.1"/>
    <property type="molecule type" value="Genomic_DNA"/>
</dbReference>
<organism evidence="1 2">
    <name type="scientific">Alicyclobacillus acidoterrestris (strain ATCC 49025 / DSM 3922 / CIP 106132 / NCIMB 13137 / GD3B)</name>
    <dbReference type="NCBI Taxonomy" id="1356854"/>
    <lineage>
        <taxon>Bacteria</taxon>
        <taxon>Bacillati</taxon>
        <taxon>Bacillota</taxon>
        <taxon>Bacilli</taxon>
        <taxon>Bacillales</taxon>
        <taxon>Alicyclobacillaceae</taxon>
        <taxon>Alicyclobacillus</taxon>
    </lineage>
</organism>
<evidence type="ECO:0008006" key="3">
    <source>
        <dbReference type="Google" id="ProtNLM"/>
    </source>
</evidence>
<name>A0A9E6ZF04_ALIAG</name>
<evidence type="ECO:0000313" key="1">
    <source>
        <dbReference type="EMBL" id="UNO47462.1"/>
    </source>
</evidence>
<dbReference type="AlphaFoldDB" id="A0A9E6ZF04"/>
<accession>A0A9E6ZF04</accession>
<keyword evidence="2" id="KW-1185">Reference proteome</keyword>
<dbReference type="Proteomes" id="UP000829401">
    <property type="component" value="Chromosome"/>
</dbReference>
<dbReference type="OrthoDB" id="2374643at2"/>
<proteinExistence type="predicted"/>